<dbReference type="AlphaFoldDB" id="A0A166FJY5"/>
<sequence>MYSDGSLTAKPSGPPPVHRGATFSDWASTLYHVEEALPEVASVYEVEASSSSASALLAHGVQHRVVVLQAEAVWAALQKQQNHMYPTPELQERLVVGVLEARLRRKGEKRGPAARLALPTFSCVKLSPHEVPVCRAQPLVATATVETTLRSTAPRAVSDTGMSTIKIFWVSVQLTRRPIDLPLTLTPTRRHLLEPTLSPTQVPTPTGHLRSAELRRTSLALGEEALLEAQDQAQDESSRGHKRLI</sequence>
<evidence type="ECO:0000313" key="1">
    <source>
        <dbReference type="EMBL" id="KZP16888.1"/>
    </source>
</evidence>
<name>A0A166FJY5_9AGAM</name>
<accession>A0A166FJY5</accession>
<dbReference type="Proteomes" id="UP000076532">
    <property type="component" value="Unassembled WGS sequence"/>
</dbReference>
<gene>
    <name evidence="1" type="ORF">FIBSPDRAFT_894652</name>
</gene>
<organism evidence="1 2">
    <name type="scientific">Athelia psychrophila</name>
    <dbReference type="NCBI Taxonomy" id="1759441"/>
    <lineage>
        <taxon>Eukaryota</taxon>
        <taxon>Fungi</taxon>
        <taxon>Dikarya</taxon>
        <taxon>Basidiomycota</taxon>
        <taxon>Agaricomycotina</taxon>
        <taxon>Agaricomycetes</taxon>
        <taxon>Agaricomycetidae</taxon>
        <taxon>Atheliales</taxon>
        <taxon>Atheliaceae</taxon>
        <taxon>Athelia</taxon>
    </lineage>
</organism>
<reference evidence="1 2" key="1">
    <citation type="journal article" date="2016" name="Mol. Biol. Evol.">
        <title>Comparative Genomics of Early-Diverging Mushroom-Forming Fungi Provides Insights into the Origins of Lignocellulose Decay Capabilities.</title>
        <authorList>
            <person name="Nagy L.G."/>
            <person name="Riley R."/>
            <person name="Tritt A."/>
            <person name="Adam C."/>
            <person name="Daum C."/>
            <person name="Floudas D."/>
            <person name="Sun H."/>
            <person name="Yadav J.S."/>
            <person name="Pangilinan J."/>
            <person name="Larsson K.H."/>
            <person name="Matsuura K."/>
            <person name="Barry K."/>
            <person name="Labutti K."/>
            <person name="Kuo R."/>
            <person name="Ohm R.A."/>
            <person name="Bhattacharya S.S."/>
            <person name="Shirouzu T."/>
            <person name="Yoshinaga Y."/>
            <person name="Martin F.M."/>
            <person name="Grigoriev I.V."/>
            <person name="Hibbett D.S."/>
        </authorList>
    </citation>
    <scope>NUCLEOTIDE SEQUENCE [LARGE SCALE GENOMIC DNA]</scope>
    <source>
        <strain evidence="1 2">CBS 109695</strain>
    </source>
</reference>
<evidence type="ECO:0000313" key="2">
    <source>
        <dbReference type="Proteomes" id="UP000076532"/>
    </source>
</evidence>
<dbReference type="EMBL" id="KV417588">
    <property type="protein sequence ID" value="KZP16888.1"/>
    <property type="molecule type" value="Genomic_DNA"/>
</dbReference>
<proteinExistence type="predicted"/>
<protein>
    <submittedName>
        <fullName evidence="1">Uncharacterized protein</fullName>
    </submittedName>
</protein>
<keyword evidence="2" id="KW-1185">Reference proteome</keyword>